<gene>
    <name evidence="1" type="ORF">GO493_05225</name>
</gene>
<dbReference type="Proteomes" id="UP000461730">
    <property type="component" value="Unassembled WGS sequence"/>
</dbReference>
<comment type="caution">
    <text evidence="1">The sequence shown here is derived from an EMBL/GenBank/DDBJ whole genome shotgun (WGS) entry which is preliminary data.</text>
</comment>
<dbReference type="AlphaFoldDB" id="A0A7K1TZW6"/>
<proteinExistence type="predicted"/>
<evidence type="ECO:0000313" key="1">
    <source>
        <dbReference type="EMBL" id="MVT07654.1"/>
    </source>
</evidence>
<keyword evidence="2" id="KW-1185">Reference proteome</keyword>
<evidence type="ECO:0000313" key="2">
    <source>
        <dbReference type="Proteomes" id="UP000461730"/>
    </source>
</evidence>
<sequence>MLTKYRPLLFLIFFFFSQGIIVAQDIKQDADAAENLHRLLKRSIDEVRYDKQELVDKSRYRHYIYSPLDRKAYRLNDGDRFHFFGIPVRETLLLTDSSARVMAVLLAVDKTPKLDSIIYCHLGDEQPPTWTVWTTLSKEPIRKDASLHVWKWNNCLLSFNEKTVFTSIDKSDKEHETVIVMLRPVWDNN</sequence>
<organism evidence="1 2">
    <name type="scientific">Chitinophaga tropicalis</name>
    <dbReference type="NCBI Taxonomy" id="2683588"/>
    <lineage>
        <taxon>Bacteria</taxon>
        <taxon>Pseudomonadati</taxon>
        <taxon>Bacteroidota</taxon>
        <taxon>Chitinophagia</taxon>
        <taxon>Chitinophagales</taxon>
        <taxon>Chitinophagaceae</taxon>
        <taxon>Chitinophaga</taxon>
    </lineage>
</organism>
<name>A0A7K1TZW6_9BACT</name>
<protein>
    <submittedName>
        <fullName evidence="1">Uncharacterized protein</fullName>
    </submittedName>
</protein>
<accession>A0A7K1TZW6</accession>
<dbReference type="RefSeq" id="WP_157305037.1">
    <property type="nucleotide sequence ID" value="NZ_WRXN01000001.1"/>
</dbReference>
<reference evidence="1 2" key="1">
    <citation type="submission" date="2019-12" db="EMBL/GenBank/DDBJ databases">
        <title>Chitinophaga sp. strain ysch24 (GDMCC 1.1355), whole genome shotgun sequence.</title>
        <authorList>
            <person name="Zhang X."/>
        </authorList>
    </citation>
    <scope>NUCLEOTIDE SEQUENCE [LARGE SCALE GENOMIC DNA]</scope>
    <source>
        <strain evidence="2">ysch24</strain>
    </source>
</reference>
<dbReference type="EMBL" id="WRXN01000001">
    <property type="protein sequence ID" value="MVT07654.1"/>
    <property type="molecule type" value="Genomic_DNA"/>
</dbReference>